<keyword evidence="18" id="KW-0170">Cobalt</keyword>
<dbReference type="CDD" id="cd08195">
    <property type="entry name" value="DHQS"/>
    <property type="match status" value="1"/>
</dbReference>
<sequence>MTESPAILPSPLPARAGPGPGREARSIVLVGLPGAGKSAIGRRLAVRLGLPFVDADAEIEAAAGQSIAEIFARYGEPHFRDGERRVIARLLAGPPLVLATGGGAFDDPRTREAVRASGAVSVWLKCRLPTLVRRVAGREHRPMFVGRDPAEVLAALMERRHPFYAEADIVVNCTDESPDATTRRVAEAIAAHRPPARLRVCLDGRGYDILVGEGLLARAGGRIAPVLPARRVAVVTDTAVAALHLPALREGLAEAGIAVAAEIAVPPGEASKDFARLQSVLERLLAAGVDRRTAVVALGGGVVGDLAGFAAAVALRGLPFVQVPTTLLAQVDSSVGGKTGVNLAAGKNLVGAFHQPRIVLADIGTLATLPPRELRAGYAEVAKHGLLQGPLWEWCEAHGAAVIAGDRAAQAHAVLESCRLKAAVVAADEREESAEGGRALLNLGHTFGHALEAECGYDGTLLHGEAVAVGLGRAPPRGGRRRPSARGRPGRVIEHLRACGLPARLADLPRRFSAAALLARMAKDKKVRDGRLRFVLLRRPGDAFTAADVPREAVEALLREEGCAA</sequence>
<evidence type="ECO:0000256" key="5">
    <source>
        <dbReference type="ARBA" id="ARBA00004842"/>
    </source>
</evidence>
<dbReference type="Gene3D" id="1.20.1090.10">
    <property type="entry name" value="Dehydroquinate synthase-like - alpha domain"/>
    <property type="match status" value="1"/>
</dbReference>
<dbReference type="EC" id="2.7.1.71" evidence="17"/>
<keyword evidence="11 17" id="KW-0067">ATP-binding</keyword>
<keyword evidence="14 18" id="KW-0456">Lyase</keyword>
<feature type="domain" description="3-dehydroquinate synthase N-terminal" evidence="20">
    <location>
        <begin position="263"/>
        <end position="375"/>
    </location>
</feature>
<evidence type="ECO:0000256" key="8">
    <source>
        <dbReference type="ARBA" id="ARBA00022679"/>
    </source>
</evidence>
<comment type="cofactor">
    <cofactor evidence="17">
        <name>Mg(2+)</name>
        <dbReference type="ChEBI" id="CHEBI:18420"/>
    </cofactor>
    <text evidence="17">Binds 1 Mg(2+) ion per subunit.</text>
</comment>
<feature type="region of interest" description="Disordered" evidence="19">
    <location>
        <begin position="1"/>
        <end position="20"/>
    </location>
</feature>
<dbReference type="PANTHER" id="PTHR43622:SF7">
    <property type="entry name" value="3-DEHYDROQUINATE SYNTHASE, CHLOROPLASTIC"/>
    <property type="match status" value="1"/>
</dbReference>
<dbReference type="InterPro" id="IPR031322">
    <property type="entry name" value="Shikimate/glucono_kinase"/>
</dbReference>
<evidence type="ECO:0000256" key="18">
    <source>
        <dbReference type="HAMAP-Rule" id="MF_00110"/>
    </source>
</evidence>
<evidence type="ECO:0000256" key="9">
    <source>
        <dbReference type="ARBA" id="ARBA00022741"/>
    </source>
</evidence>
<feature type="binding site" evidence="17">
    <location>
        <position position="141"/>
    </location>
    <ligand>
        <name>ATP</name>
        <dbReference type="ChEBI" id="CHEBI:30616"/>
    </ligand>
</feature>
<dbReference type="HAMAP" id="MF_00110">
    <property type="entry name" value="DHQ_synthase"/>
    <property type="match status" value="1"/>
</dbReference>
<feature type="domain" description="3-dehydroquinate synthase C-terminal" evidence="21">
    <location>
        <begin position="377"/>
        <end position="527"/>
    </location>
</feature>
<feature type="binding site" evidence="17">
    <location>
        <position position="102"/>
    </location>
    <ligand>
        <name>substrate</name>
    </ligand>
</feature>
<comment type="similarity">
    <text evidence="18">Belongs to the sugar phosphate cyclases superfamily. Dehydroquinate synthase family.</text>
</comment>
<feature type="binding site" evidence="18">
    <location>
        <position position="347"/>
    </location>
    <ligand>
        <name>NAD(+)</name>
        <dbReference type="ChEBI" id="CHEBI:57540"/>
    </ligand>
</feature>
<keyword evidence="6 18" id="KW-0963">Cytoplasm</keyword>
<keyword evidence="7 18" id="KW-0028">Amino-acid biosynthesis</keyword>
<dbReference type="InterPro" id="IPR000623">
    <property type="entry name" value="Shikimate_kinase/TSH1"/>
</dbReference>
<evidence type="ECO:0000256" key="2">
    <source>
        <dbReference type="ARBA" id="ARBA00001911"/>
    </source>
</evidence>
<dbReference type="EC" id="4.2.3.4" evidence="18"/>
<dbReference type="Gene3D" id="3.40.50.300">
    <property type="entry name" value="P-loop containing nucleotide triphosphate hydrolases"/>
    <property type="match status" value="1"/>
</dbReference>
<organism evidence="22 23">
    <name type="scientific">Caldovatus aquaticus</name>
    <dbReference type="NCBI Taxonomy" id="2865671"/>
    <lineage>
        <taxon>Bacteria</taxon>
        <taxon>Pseudomonadati</taxon>
        <taxon>Pseudomonadota</taxon>
        <taxon>Alphaproteobacteria</taxon>
        <taxon>Acetobacterales</taxon>
        <taxon>Roseomonadaceae</taxon>
        <taxon>Caldovatus</taxon>
    </lineage>
</organism>
<keyword evidence="23" id="KW-1185">Reference proteome</keyword>
<proteinExistence type="inferred from homology"/>
<feature type="binding site" evidence="17">
    <location>
        <position position="160"/>
    </location>
    <ligand>
        <name>substrate</name>
    </ligand>
</feature>
<feature type="binding site" evidence="18">
    <location>
        <position position="445"/>
    </location>
    <ligand>
        <name>Zn(2+)</name>
        <dbReference type="ChEBI" id="CHEBI:29105"/>
    </ligand>
</feature>
<keyword evidence="13 18" id="KW-0057">Aromatic amino acid biosynthesis</keyword>
<feature type="binding site" evidence="18">
    <location>
        <position position="338"/>
    </location>
    <ligand>
        <name>NAD(+)</name>
        <dbReference type="ChEBI" id="CHEBI:57540"/>
    </ligand>
</feature>
<dbReference type="CDD" id="cd00464">
    <property type="entry name" value="SK"/>
    <property type="match status" value="1"/>
</dbReference>
<reference evidence="22 23" key="1">
    <citation type="submission" date="2021-08" db="EMBL/GenBank/DDBJ databases">
        <title>Caldovatus sediminis gen. nov., sp. nov., a moderately thermophilic bacterium isolated from a hot spring.</title>
        <authorList>
            <person name="Hu C.-J."/>
            <person name="Li W.-J."/>
            <person name="Xian W.-D."/>
        </authorList>
    </citation>
    <scope>NUCLEOTIDE SEQUENCE [LARGE SCALE GENOMIC DNA]</scope>
    <source>
        <strain evidence="22 23">SYSU G05006</strain>
    </source>
</reference>
<dbReference type="Pfam" id="PF01761">
    <property type="entry name" value="DHQ_synthase"/>
    <property type="match status" value="1"/>
</dbReference>
<feature type="binding site" evidence="18">
    <location>
        <position position="463"/>
    </location>
    <ligand>
        <name>Zn(2+)</name>
        <dbReference type="ChEBI" id="CHEBI:29105"/>
    </ligand>
</feature>
<feature type="binding site" evidence="17">
    <location>
        <begin position="34"/>
        <end position="39"/>
    </location>
    <ligand>
        <name>ATP</name>
        <dbReference type="ChEBI" id="CHEBI:30616"/>
    </ligand>
</feature>
<evidence type="ECO:0000256" key="14">
    <source>
        <dbReference type="ARBA" id="ARBA00023239"/>
    </source>
</evidence>
<comment type="pathway">
    <text evidence="5 17">Metabolic intermediate biosynthesis; chorismate biosynthesis; chorismate from D-erythrose 4-phosphate and phosphoenolpyruvate: step 5/7.</text>
</comment>
<gene>
    <name evidence="18 22" type="primary">aroB</name>
    <name evidence="17" type="synonym">aroK</name>
    <name evidence="22" type="ORF">K1J50_09425</name>
</gene>
<dbReference type="SUPFAM" id="SSF52540">
    <property type="entry name" value="P-loop containing nucleoside triphosphate hydrolases"/>
    <property type="match status" value="1"/>
</dbReference>
<comment type="function">
    <text evidence="3 18">Catalyzes the conversion of 3-deoxy-D-arabino-heptulosonate 7-phosphate (DAHP) to dehydroquinate (DHQ).</text>
</comment>
<keyword evidence="15" id="KW-0511">Multifunctional enzyme</keyword>
<evidence type="ECO:0000256" key="17">
    <source>
        <dbReference type="HAMAP-Rule" id="MF_00109"/>
    </source>
</evidence>
<dbReference type="NCBIfam" id="NF010552">
    <property type="entry name" value="PRK13946.1"/>
    <property type="match status" value="1"/>
</dbReference>
<evidence type="ECO:0000256" key="4">
    <source>
        <dbReference type="ARBA" id="ARBA00004661"/>
    </source>
</evidence>
<comment type="function">
    <text evidence="17">Catalyzes the specific phosphorylation of the 3-hydroxyl group of shikimic acid using ATP as a cosubstrate.</text>
</comment>
<evidence type="ECO:0000256" key="19">
    <source>
        <dbReference type="SAM" id="MobiDB-lite"/>
    </source>
</evidence>
<comment type="cofactor">
    <cofactor evidence="18">
        <name>Co(2+)</name>
        <dbReference type="ChEBI" id="CHEBI:48828"/>
    </cofactor>
    <cofactor evidence="18">
        <name>Zn(2+)</name>
        <dbReference type="ChEBI" id="CHEBI:29105"/>
    </cofactor>
    <text evidence="18">Binds 1 divalent metal cation per subunit. Can use either Co(2+) or Zn(2+).</text>
</comment>
<evidence type="ECO:0000259" key="20">
    <source>
        <dbReference type="Pfam" id="PF01761"/>
    </source>
</evidence>
<dbReference type="EMBL" id="JAHZUY010000020">
    <property type="protein sequence ID" value="MBW8269706.1"/>
    <property type="molecule type" value="Genomic_DNA"/>
</dbReference>
<dbReference type="NCBIfam" id="TIGR01357">
    <property type="entry name" value="aroB"/>
    <property type="match status" value="1"/>
</dbReference>
<evidence type="ECO:0000256" key="11">
    <source>
        <dbReference type="ARBA" id="ARBA00022840"/>
    </source>
</evidence>
<evidence type="ECO:0000256" key="1">
    <source>
        <dbReference type="ARBA" id="ARBA00001393"/>
    </source>
</evidence>
<comment type="catalytic activity">
    <reaction evidence="16 17">
        <text>shikimate + ATP = 3-phosphoshikimate + ADP + H(+)</text>
        <dbReference type="Rhea" id="RHEA:13121"/>
        <dbReference type="ChEBI" id="CHEBI:15378"/>
        <dbReference type="ChEBI" id="CHEBI:30616"/>
        <dbReference type="ChEBI" id="CHEBI:36208"/>
        <dbReference type="ChEBI" id="CHEBI:145989"/>
        <dbReference type="ChEBI" id="CHEBI:456216"/>
        <dbReference type="EC" id="2.7.1.71"/>
    </reaction>
</comment>
<feature type="binding site" evidence="17">
    <location>
        <position position="80"/>
    </location>
    <ligand>
        <name>substrate</name>
    </ligand>
</feature>
<dbReference type="GO" id="GO:0003856">
    <property type="term" value="F:3-dehydroquinate synthase activity"/>
    <property type="evidence" value="ECO:0007669"/>
    <property type="project" value="UniProtKB-EC"/>
</dbReference>
<evidence type="ECO:0000256" key="16">
    <source>
        <dbReference type="ARBA" id="ARBA00048567"/>
    </source>
</evidence>
<comment type="catalytic activity">
    <reaction evidence="1 18">
        <text>7-phospho-2-dehydro-3-deoxy-D-arabino-heptonate = 3-dehydroquinate + phosphate</text>
        <dbReference type="Rhea" id="RHEA:21968"/>
        <dbReference type="ChEBI" id="CHEBI:32364"/>
        <dbReference type="ChEBI" id="CHEBI:43474"/>
        <dbReference type="ChEBI" id="CHEBI:58394"/>
        <dbReference type="EC" id="4.2.3.4"/>
    </reaction>
</comment>
<evidence type="ECO:0000256" key="6">
    <source>
        <dbReference type="ARBA" id="ARBA00022490"/>
    </source>
</evidence>
<evidence type="ECO:0000256" key="3">
    <source>
        <dbReference type="ARBA" id="ARBA00003485"/>
    </source>
</evidence>
<dbReference type="PANTHER" id="PTHR43622">
    <property type="entry name" value="3-DEHYDROQUINATE SYNTHASE"/>
    <property type="match status" value="1"/>
</dbReference>
<dbReference type="Proteomes" id="UP001519924">
    <property type="component" value="Unassembled WGS sequence"/>
</dbReference>
<feature type="binding site" evidence="18">
    <location>
        <begin position="325"/>
        <end position="326"/>
    </location>
    <ligand>
        <name>NAD(+)</name>
        <dbReference type="ChEBI" id="CHEBI:57540"/>
    </ligand>
</feature>
<feature type="binding site" evidence="18">
    <location>
        <begin position="301"/>
        <end position="305"/>
    </location>
    <ligand>
        <name>NAD(+)</name>
        <dbReference type="ChEBI" id="CHEBI:57540"/>
    </ligand>
</feature>
<dbReference type="InterPro" id="IPR023000">
    <property type="entry name" value="Shikimate_kinase_CS"/>
</dbReference>
<comment type="caution">
    <text evidence="22">The sequence shown here is derived from an EMBL/GenBank/DDBJ whole genome shotgun (WGS) entry which is preliminary data.</text>
</comment>
<dbReference type="InterPro" id="IPR016037">
    <property type="entry name" value="DHQ_synth_AroB"/>
</dbReference>
<dbReference type="PROSITE" id="PS01128">
    <property type="entry name" value="SHIKIMATE_KINASE"/>
    <property type="match status" value="1"/>
</dbReference>
<dbReference type="PRINTS" id="PR01100">
    <property type="entry name" value="SHIKIMTKNASE"/>
</dbReference>
<accession>A0ABS7F4I4</accession>
<keyword evidence="8 17" id="KW-0808">Transferase</keyword>
<evidence type="ECO:0000256" key="7">
    <source>
        <dbReference type="ARBA" id="ARBA00022605"/>
    </source>
</evidence>
<protein>
    <recommendedName>
        <fullName evidence="17 18">Multifunctional fusion protein</fullName>
    </recommendedName>
    <domain>
        <recommendedName>
            <fullName evidence="17">Shikimate kinase</fullName>
            <shortName evidence="17">SK</shortName>
            <ecNumber evidence="17">2.7.1.71</ecNumber>
        </recommendedName>
    </domain>
    <domain>
        <recommendedName>
            <fullName evidence="18">3-dehydroquinate synthase</fullName>
            <shortName evidence="18">DHQS</shortName>
            <ecNumber evidence="18">4.2.3.4</ecNumber>
        </recommendedName>
    </domain>
</protein>
<dbReference type="Gene3D" id="3.40.50.1970">
    <property type="match status" value="1"/>
</dbReference>
<comment type="cofactor">
    <cofactor evidence="2 18">
        <name>NAD(+)</name>
        <dbReference type="ChEBI" id="CHEBI:57540"/>
    </cofactor>
</comment>
<keyword evidence="18" id="KW-0479">Metal-binding</keyword>
<dbReference type="RefSeq" id="WP_220117461.1">
    <property type="nucleotide sequence ID" value="NZ_JAHZUY010000020.1"/>
</dbReference>
<dbReference type="Pfam" id="PF01202">
    <property type="entry name" value="SKI"/>
    <property type="match status" value="1"/>
</dbReference>
<feature type="binding site" evidence="18">
    <location>
        <begin position="365"/>
        <end position="368"/>
    </location>
    <ligand>
        <name>NAD(+)</name>
        <dbReference type="ChEBI" id="CHEBI:57540"/>
    </ligand>
</feature>
<dbReference type="InterPro" id="IPR056179">
    <property type="entry name" value="DHQS_C"/>
</dbReference>
<feature type="binding site" evidence="18">
    <location>
        <position position="380"/>
    </location>
    <ligand>
        <name>Zn(2+)</name>
        <dbReference type="ChEBI" id="CHEBI:29105"/>
    </ligand>
</feature>
<keyword evidence="10 17" id="KW-0418">Kinase</keyword>
<evidence type="ECO:0000256" key="13">
    <source>
        <dbReference type="ARBA" id="ARBA00023141"/>
    </source>
</evidence>
<comment type="subcellular location">
    <subcellularLocation>
        <location evidence="18">Cytoplasm</location>
    </subcellularLocation>
</comment>
<evidence type="ECO:0000256" key="12">
    <source>
        <dbReference type="ARBA" id="ARBA00023027"/>
    </source>
</evidence>
<keyword evidence="17" id="KW-0460">Magnesium</keyword>
<comment type="pathway">
    <text evidence="4 18">Metabolic intermediate biosynthesis; chorismate biosynthesis; chorismate from D-erythrose 4-phosphate and phosphoenolpyruvate: step 2/7.</text>
</comment>
<dbReference type="InterPro" id="IPR027417">
    <property type="entry name" value="P-loop_NTPase"/>
</dbReference>
<name>A0ABS7F4I4_9PROT</name>
<comment type="similarity">
    <text evidence="17">Belongs to the shikimate kinase family.</text>
</comment>
<dbReference type="SUPFAM" id="SSF56796">
    <property type="entry name" value="Dehydroquinate synthase-like"/>
    <property type="match status" value="1"/>
</dbReference>
<feature type="binding site" evidence="17">
    <location>
        <position position="38"/>
    </location>
    <ligand>
        <name>Mg(2+)</name>
        <dbReference type="ChEBI" id="CHEBI:18420"/>
    </ligand>
</feature>
<dbReference type="Pfam" id="PF24621">
    <property type="entry name" value="DHQS_C"/>
    <property type="match status" value="1"/>
</dbReference>
<keyword evidence="18" id="KW-0862">Zinc</keyword>
<evidence type="ECO:0000256" key="15">
    <source>
        <dbReference type="ARBA" id="ARBA00023268"/>
    </source>
</evidence>
<dbReference type="HAMAP" id="MF_00109">
    <property type="entry name" value="Shikimate_kinase"/>
    <property type="match status" value="1"/>
</dbReference>
<evidence type="ECO:0000313" key="23">
    <source>
        <dbReference type="Proteomes" id="UP001519924"/>
    </source>
</evidence>
<comment type="caution">
    <text evidence="18">Lacks conserved residue(s) required for the propagation of feature annotation.</text>
</comment>
<dbReference type="InterPro" id="IPR050071">
    <property type="entry name" value="Dehydroquinate_synthase"/>
</dbReference>
<evidence type="ECO:0000256" key="10">
    <source>
        <dbReference type="ARBA" id="ARBA00022777"/>
    </source>
</evidence>
<evidence type="ECO:0000259" key="21">
    <source>
        <dbReference type="Pfam" id="PF24621"/>
    </source>
</evidence>
<feature type="binding site" evidence="17">
    <location>
        <position position="56"/>
    </location>
    <ligand>
        <name>substrate</name>
    </ligand>
</feature>
<keyword evidence="9 18" id="KW-0547">Nucleotide-binding</keyword>
<keyword evidence="12 18" id="KW-0520">NAD</keyword>
<comment type="subunit">
    <text evidence="17">Monomer.</text>
</comment>
<dbReference type="InterPro" id="IPR030960">
    <property type="entry name" value="DHQS/DOIS_N"/>
</dbReference>
<evidence type="ECO:0000313" key="22">
    <source>
        <dbReference type="EMBL" id="MBW8269706.1"/>
    </source>
</evidence>